<accession>A0A345BNX1</accession>
<evidence type="ECO:0000313" key="1">
    <source>
        <dbReference type="EMBL" id="AXF52142.1"/>
    </source>
</evidence>
<reference evidence="1 2" key="1">
    <citation type="submission" date="2018-06" db="EMBL/GenBank/DDBJ databases">
        <title>Uncovering a Universe of Circular DNA Viruses in Animal Metagenomes.</title>
        <authorList>
            <person name="Tisza M."/>
            <person name="Buck C."/>
            <person name="Pastrana D."/>
            <person name="Welch N."/>
            <person name="Peretti A."/>
        </authorList>
    </citation>
    <scope>NUCLEOTIDE SEQUENCE [LARGE SCALE GENOMIC DNA]</scope>
    <source>
        <strain evidence="1">Ctcc615</strain>
    </source>
</reference>
<evidence type="ECO:0000313" key="2">
    <source>
        <dbReference type="Proteomes" id="UP000257457"/>
    </source>
</evidence>
<dbReference type="Proteomes" id="UP000257457">
    <property type="component" value="Segment"/>
</dbReference>
<sequence>MNSISTIHSLKLLLIIRLNAKKTICKSIYFTNSKITQLNISYVIYNSSMVEYSCFCICRPRITIFLTFCYRFLDNSNCSTR</sequence>
<protein>
    <submittedName>
        <fullName evidence="1">Na+ symporter family protein</fullName>
    </submittedName>
</protein>
<dbReference type="EMBL" id="MH552500">
    <property type="protein sequence ID" value="AXF52142.1"/>
    <property type="molecule type" value="Genomic_DNA"/>
</dbReference>
<organism evidence="1 2">
    <name type="scientific">crAssphage sp. isolate ctcc615</name>
    <dbReference type="NCBI Taxonomy" id="2989853"/>
    <lineage>
        <taxon>Viruses</taxon>
        <taxon>Duplodnaviria</taxon>
        <taxon>Heunggongvirae</taxon>
        <taxon>Uroviricota</taxon>
        <taxon>Caudoviricetes</taxon>
        <taxon>Crassvirales</taxon>
        <taxon>Intestiviridae</taxon>
        <taxon>Obtuvirinae</taxon>
        <taxon>Wotdevirus</taxon>
        <taxon>Wotdevirus murinus</taxon>
    </lineage>
</organism>
<name>A0A345BNX1_9CAUD</name>
<dbReference type="RefSeq" id="YP_010097092.1">
    <property type="nucleotide sequence ID" value="NC_055756.1"/>
</dbReference>
<keyword evidence="2" id="KW-1185">Reference proteome</keyword>
<proteinExistence type="predicted"/>
<dbReference type="GeneID" id="65114754"/>